<keyword evidence="4" id="KW-1185">Reference proteome</keyword>
<feature type="domain" description="Sulfatase N-terminal" evidence="2">
    <location>
        <begin position="28"/>
        <end position="346"/>
    </location>
</feature>
<feature type="signal peptide" evidence="1">
    <location>
        <begin position="1"/>
        <end position="24"/>
    </location>
</feature>
<dbReference type="CDD" id="cd16027">
    <property type="entry name" value="SGSH"/>
    <property type="match status" value="1"/>
</dbReference>
<dbReference type="EMBL" id="LT629774">
    <property type="protein sequence ID" value="SDS50171.1"/>
    <property type="molecule type" value="Genomic_DNA"/>
</dbReference>
<evidence type="ECO:0000313" key="4">
    <source>
        <dbReference type="Proteomes" id="UP000198963"/>
    </source>
</evidence>
<evidence type="ECO:0000259" key="2">
    <source>
        <dbReference type="Pfam" id="PF00884"/>
    </source>
</evidence>
<dbReference type="InterPro" id="IPR000917">
    <property type="entry name" value="Sulfatase_N"/>
</dbReference>
<dbReference type="InterPro" id="IPR016024">
    <property type="entry name" value="ARM-type_fold"/>
</dbReference>
<dbReference type="SUPFAM" id="SSF48371">
    <property type="entry name" value="ARM repeat"/>
    <property type="match status" value="1"/>
</dbReference>
<protein>
    <submittedName>
        <fullName evidence="3">Arylsulfatase A</fullName>
    </submittedName>
</protein>
<feature type="chain" id="PRO_5009260276" evidence="1">
    <location>
        <begin position="25"/>
        <end position="661"/>
    </location>
</feature>
<dbReference type="Gene3D" id="3.40.720.10">
    <property type="entry name" value="Alkaline Phosphatase, subunit A"/>
    <property type="match status" value="1"/>
</dbReference>
<dbReference type="Pfam" id="PF00884">
    <property type="entry name" value="Sulfatase"/>
    <property type="match status" value="1"/>
</dbReference>
<sequence length="661" mass="76719">MMFKVIRRVFQLFVYIGFVTNVSAQDQPNILWITIEDTSPQFIGCYGNENAETPVMDFMANQGVRFENAFSKGTVCSPSRSAIITGVPTYKMGSGNHRSNFPIPEEIKGFPKYLKDNGYYVTNNSKTDYNIANVNQFTKETWHESSNQAGWWNRKNDQPFFSVFNIPDSHQSRTMSMPYEWYEKNVIQYLLPKQKATNNSDEDLPKNTKLIPLKPEALNRFHTKHVISDKAFEMPPIYGDTDAMRKQVARVYNSIKLTDLKMGNILHRLHEDNLMDDTIVFMFADHGEGIPRGKTNGIGLGYRVPFIIWFPEKYKHLSPWGTGGIVTDDIIDFEDLAPTLLQITGIEIPNYMKGRPFLGEQPKPKKEYTYLSTDRADNGLDMTRTITDGRYLYSRNFMPFFPEVKYIHYIDIGEITQHMREDYDNGKLNEFQNSMFKNKPPEVLYDLKNDTWEAFNLVDSEAHQEILKTMRARLKTEILKERDVHFLPEFELGEISRNSTPYQFRIDEEQFDLKNIFEVANLVGVEDDAFQFLKYLKNENEIIRYWASLGLYHLRNDLSTEVLEQIKPYLKDAYAPVLINIAATIYANSTDNKSSEILKTYITNENPHLALSAINYTLYFDDRSEFRSHVAQTYNTTSVYKVKASCLDFMSLEGIVDNDKQ</sequence>
<dbReference type="PANTHER" id="PTHR43751">
    <property type="entry name" value="SULFATASE"/>
    <property type="match status" value="1"/>
</dbReference>
<gene>
    <name evidence="3" type="ORF">SAMN04489797_1738</name>
</gene>
<dbReference type="InterPro" id="IPR017850">
    <property type="entry name" value="Alkaline_phosphatase_core_sf"/>
</dbReference>
<dbReference type="InterPro" id="IPR052701">
    <property type="entry name" value="GAG_Ulvan_Degrading_Sulfatases"/>
</dbReference>
<name>A0A1H1SQG5_9FLAO</name>
<dbReference type="PANTHER" id="PTHR43751:SF3">
    <property type="entry name" value="SULFATASE N-TERMINAL DOMAIN-CONTAINING PROTEIN"/>
    <property type="match status" value="1"/>
</dbReference>
<organism evidence="3 4">
    <name type="scientific">Winogradskyella sediminis</name>
    <dbReference type="NCBI Taxonomy" id="1382466"/>
    <lineage>
        <taxon>Bacteria</taxon>
        <taxon>Pseudomonadati</taxon>
        <taxon>Bacteroidota</taxon>
        <taxon>Flavobacteriia</taxon>
        <taxon>Flavobacteriales</taxon>
        <taxon>Flavobacteriaceae</taxon>
        <taxon>Winogradskyella</taxon>
    </lineage>
</organism>
<dbReference type="AlphaFoldDB" id="A0A1H1SQG5"/>
<reference evidence="3 4" key="1">
    <citation type="submission" date="2016-10" db="EMBL/GenBank/DDBJ databases">
        <authorList>
            <person name="Varghese N."/>
            <person name="Submissions S."/>
        </authorList>
    </citation>
    <scope>NUCLEOTIDE SEQUENCE [LARGE SCALE GENOMIC DNA]</scope>
    <source>
        <strain evidence="3 4">RHA_55</strain>
    </source>
</reference>
<evidence type="ECO:0000313" key="3">
    <source>
        <dbReference type="EMBL" id="SDS50171.1"/>
    </source>
</evidence>
<proteinExistence type="predicted"/>
<evidence type="ECO:0000256" key="1">
    <source>
        <dbReference type="SAM" id="SignalP"/>
    </source>
</evidence>
<keyword evidence="1" id="KW-0732">Signal</keyword>
<accession>A0A1H1SQG5</accession>
<dbReference type="RefSeq" id="WP_092446196.1">
    <property type="nucleotide sequence ID" value="NZ_LT629774.1"/>
</dbReference>
<dbReference type="SUPFAM" id="SSF53649">
    <property type="entry name" value="Alkaline phosphatase-like"/>
    <property type="match status" value="1"/>
</dbReference>
<dbReference type="STRING" id="1249933.SAMN04489797_1738"/>
<dbReference type="Proteomes" id="UP000198963">
    <property type="component" value="Chromosome I"/>
</dbReference>